<gene>
    <name evidence="1" type="ORF">LIQ08_11825</name>
</gene>
<protein>
    <submittedName>
        <fullName evidence="1">Uncharacterized protein</fullName>
    </submittedName>
</protein>
<evidence type="ECO:0000313" key="1">
    <source>
        <dbReference type="EMBL" id="MCB5619834.1"/>
    </source>
</evidence>
<name>A0AAJ1ESX1_MEDGN</name>
<evidence type="ECO:0000313" key="2">
    <source>
        <dbReference type="Proteomes" id="UP001297370"/>
    </source>
</evidence>
<reference evidence="1" key="1">
    <citation type="submission" date="2021-10" db="EMBL/GenBank/DDBJ databases">
        <title>Collection of gut derived symbiotic bacterial strains cultured from healthy donors.</title>
        <authorList>
            <person name="Lin H."/>
            <person name="Littmann E."/>
            <person name="Claire K."/>
            <person name="Pamer E."/>
        </authorList>
    </citation>
    <scope>NUCLEOTIDE SEQUENCE</scope>
    <source>
        <strain evidence="1">MSK.23.18</strain>
    </source>
</reference>
<accession>A0AAJ1ESX1</accession>
<dbReference type="RefSeq" id="WP_201886421.1">
    <property type="nucleotide sequence ID" value="NZ_BAABXV010000001.1"/>
</dbReference>
<dbReference type="Proteomes" id="UP001297370">
    <property type="component" value="Unassembled WGS sequence"/>
</dbReference>
<sequence length="113" mass="13307">MNKTTQDAVNQYELLNPLLTGIYKEMQELSKKKPDSPLNAFKVKAINRILEPIKEMLKMENTHAFLDVLDVDEMPTNSDVVLVLNQYMNAMKIFYEKYYTYNSKDGHKWRIQS</sequence>
<dbReference type="EMBL" id="JAJBOM010000016">
    <property type="protein sequence ID" value="MCB5619834.1"/>
    <property type="molecule type" value="Genomic_DNA"/>
</dbReference>
<dbReference type="AlphaFoldDB" id="A0AAJ1ESX1"/>
<comment type="caution">
    <text evidence="1">The sequence shown here is derived from an EMBL/GenBank/DDBJ whole genome shotgun (WGS) entry which is preliminary data.</text>
</comment>
<organism evidence="1 2">
    <name type="scientific">Mediterraneibacter gnavus</name>
    <name type="common">Ruminococcus gnavus</name>
    <dbReference type="NCBI Taxonomy" id="33038"/>
    <lineage>
        <taxon>Bacteria</taxon>
        <taxon>Bacillati</taxon>
        <taxon>Bacillota</taxon>
        <taxon>Clostridia</taxon>
        <taxon>Lachnospirales</taxon>
        <taxon>Lachnospiraceae</taxon>
        <taxon>Mediterraneibacter</taxon>
    </lineage>
</organism>
<proteinExistence type="predicted"/>